<dbReference type="InterPro" id="IPR036249">
    <property type="entry name" value="Thioredoxin-like_sf"/>
</dbReference>
<organism evidence="5 6">
    <name type="scientific">Ancylobacter crimeensis</name>
    <dbReference type="NCBI Taxonomy" id="2579147"/>
    <lineage>
        <taxon>Bacteria</taxon>
        <taxon>Pseudomonadati</taxon>
        <taxon>Pseudomonadota</taxon>
        <taxon>Alphaproteobacteria</taxon>
        <taxon>Hyphomicrobiales</taxon>
        <taxon>Xanthobacteraceae</taxon>
        <taxon>Ancylobacter</taxon>
    </lineage>
</organism>
<gene>
    <name evidence="5" type="ORF">MWN34_03455</name>
</gene>
<comment type="function">
    <text evidence="1">May be required for disulfide bond formation in some proteins.</text>
</comment>
<dbReference type="PANTHER" id="PTHR13887">
    <property type="entry name" value="GLUTATHIONE S-TRANSFERASE KAPPA"/>
    <property type="match status" value="1"/>
</dbReference>
<dbReference type="InterPro" id="IPR006311">
    <property type="entry name" value="TAT_signal"/>
</dbReference>
<accession>A0ABT0D843</accession>
<dbReference type="PROSITE" id="PS51318">
    <property type="entry name" value="TAT"/>
    <property type="match status" value="1"/>
</dbReference>
<dbReference type="RefSeq" id="WP_247026527.1">
    <property type="nucleotide sequence ID" value="NZ_JALKCH010000002.1"/>
</dbReference>
<dbReference type="InterPro" id="IPR013766">
    <property type="entry name" value="Thioredoxin_domain"/>
</dbReference>
<evidence type="ECO:0000256" key="1">
    <source>
        <dbReference type="ARBA" id="ARBA00003565"/>
    </source>
</evidence>
<evidence type="ECO:0000313" key="5">
    <source>
        <dbReference type="EMBL" id="MCK0195962.1"/>
    </source>
</evidence>
<dbReference type="EMBL" id="JALKCH010000002">
    <property type="protein sequence ID" value="MCK0195962.1"/>
    <property type="molecule type" value="Genomic_DNA"/>
</dbReference>
<dbReference type="Gene3D" id="3.40.30.10">
    <property type="entry name" value="Glutaredoxin"/>
    <property type="match status" value="1"/>
</dbReference>
<proteinExistence type="inferred from homology"/>
<keyword evidence="6" id="KW-1185">Reference proteome</keyword>
<name>A0ABT0D843_9HYPH</name>
<evidence type="ECO:0000256" key="3">
    <source>
        <dbReference type="SAM" id="SignalP"/>
    </source>
</evidence>
<sequence length="225" mass="24004">MIDRRRFLQGVGAVALTAAALTAVVSPQSFAPFGFIGEAEAQTVDALKLMAPGALPDMVLGQESAPVTIVEYASMTCGHCAHFHATTYPVLKEKYIDTGKVKLILREFPLDVVAKAAFMVARCAGPDKYYPMVDTLFDNQKDWAFGSNPAQALLAIAKQGGMTEKQFNDCLSDAKLAGEIDQVAKRGTELGVSATPTFFVNGKLISGAMSPEDLAKEVDPLLATK</sequence>
<dbReference type="PANTHER" id="PTHR13887:SF56">
    <property type="entry name" value="THIOREDOXIN-LIKE REDUCTASE RV2466C"/>
    <property type="match status" value="1"/>
</dbReference>
<feature type="domain" description="Thioredoxin" evidence="4">
    <location>
        <begin position="9"/>
        <end position="223"/>
    </location>
</feature>
<keyword evidence="3" id="KW-0732">Signal</keyword>
<dbReference type="NCBIfam" id="TIGR01409">
    <property type="entry name" value="TAT_signal_seq"/>
    <property type="match status" value="1"/>
</dbReference>
<reference evidence="5 6" key="1">
    <citation type="submission" date="2022-04" db="EMBL/GenBank/DDBJ databases">
        <authorList>
            <person name="Grouzdev D.S."/>
            <person name="Pantiukh K.S."/>
            <person name="Krutkina M.S."/>
        </authorList>
    </citation>
    <scope>NUCLEOTIDE SEQUENCE [LARGE SCALE GENOMIC DNA]</scope>
    <source>
        <strain evidence="5 6">6x-1</strain>
    </source>
</reference>
<protein>
    <submittedName>
        <fullName evidence="5">DsbA family protein</fullName>
    </submittedName>
</protein>
<feature type="signal peptide" evidence="3">
    <location>
        <begin position="1"/>
        <end position="31"/>
    </location>
</feature>
<dbReference type="SUPFAM" id="SSF52833">
    <property type="entry name" value="Thioredoxin-like"/>
    <property type="match status" value="1"/>
</dbReference>
<comment type="caution">
    <text evidence="5">The sequence shown here is derived from an EMBL/GenBank/DDBJ whole genome shotgun (WGS) entry which is preliminary data.</text>
</comment>
<dbReference type="InterPro" id="IPR019546">
    <property type="entry name" value="TAT_signal_bac_arc"/>
</dbReference>
<dbReference type="PROSITE" id="PS51352">
    <property type="entry name" value="THIOREDOXIN_2"/>
    <property type="match status" value="1"/>
</dbReference>
<dbReference type="Proteomes" id="UP001203284">
    <property type="component" value="Unassembled WGS sequence"/>
</dbReference>
<evidence type="ECO:0000313" key="6">
    <source>
        <dbReference type="Proteomes" id="UP001203284"/>
    </source>
</evidence>
<comment type="similarity">
    <text evidence="2">Belongs to the thioredoxin family. DsbA subfamily.</text>
</comment>
<dbReference type="InterPro" id="IPR012336">
    <property type="entry name" value="Thioredoxin-like_fold"/>
</dbReference>
<evidence type="ECO:0000256" key="2">
    <source>
        <dbReference type="ARBA" id="ARBA00005791"/>
    </source>
</evidence>
<feature type="chain" id="PRO_5045838264" evidence="3">
    <location>
        <begin position="32"/>
        <end position="225"/>
    </location>
</feature>
<evidence type="ECO:0000259" key="4">
    <source>
        <dbReference type="PROSITE" id="PS51352"/>
    </source>
</evidence>
<dbReference type="Pfam" id="PF13462">
    <property type="entry name" value="Thioredoxin_4"/>
    <property type="match status" value="1"/>
</dbReference>